<dbReference type="GeneID" id="17323893"/>
<organism evidence="2 3">
    <name type="scientific">Chondrus crispus</name>
    <name type="common">Carrageen Irish moss</name>
    <name type="synonym">Polymorpha crispa</name>
    <dbReference type="NCBI Taxonomy" id="2769"/>
    <lineage>
        <taxon>Eukaryota</taxon>
        <taxon>Rhodophyta</taxon>
        <taxon>Florideophyceae</taxon>
        <taxon>Rhodymeniophycidae</taxon>
        <taxon>Gigartinales</taxon>
        <taxon>Gigartinaceae</taxon>
        <taxon>Chondrus</taxon>
    </lineage>
</organism>
<dbReference type="RefSeq" id="XP_005716177.1">
    <property type="nucleotide sequence ID" value="XM_005716120.1"/>
</dbReference>
<name>R7QF00_CHOCR</name>
<reference evidence="3" key="1">
    <citation type="journal article" date="2013" name="Proc. Natl. Acad. Sci. U.S.A.">
        <title>Genome structure and metabolic features in the red seaweed Chondrus crispus shed light on evolution of the Archaeplastida.</title>
        <authorList>
            <person name="Collen J."/>
            <person name="Porcel B."/>
            <person name="Carre W."/>
            <person name="Ball S.G."/>
            <person name="Chaparro C."/>
            <person name="Tonon T."/>
            <person name="Barbeyron T."/>
            <person name="Michel G."/>
            <person name="Noel B."/>
            <person name="Valentin K."/>
            <person name="Elias M."/>
            <person name="Artiguenave F."/>
            <person name="Arun A."/>
            <person name="Aury J.M."/>
            <person name="Barbosa-Neto J.F."/>
            <person name="Bothwell J.H."/>
            <person name="Bouget F.Y."/>
            <person name="Brillet L."/>
            <person name="Cabello-Hurtado F."/>
            <person name="Capella-Gutierrez S."/>
            <person name="Charrier B."/>
            <person name="Cladiere L."/>
            <person name="Cock J.M."/>
            <person name="Coelho S.M."/>
            <person name="Colleoni C."/>
            <person name="Czjzek M."/>
            <person name="Da Silva C."/>
            <person name="Delage L."/>
            <person name="Denoeud F."/>
            <person name="Deschamps P."/>
            <person name="Dittami S.M."/>
            <person name="Gabaldon T."/>
            <person name="Gachon C.M."/>
            <person name="Groisillier A."/>
            <person name="Herve C."/>
            <person name="Jabbari K."/>
            <person name="Katinka M."/>
            <person name="Kloareg B."/>
            <person name="Kowalczyk N."/>
            <person name="Labadie K."/>
            <person name="Leblanc C."/>
            <person name="Lopez P.J."/>
            <person name="McLachlan D.H."/>
            <person name="Meslet-Cladiere L."/>
            <person name="Moustafa A."/>
            <person name="Nehr Z."/>
            <person name="Nyvall Collen P."/>
            <person name="Panaud O."/>
            <person name="Partensky F."/>
            <person name="Poulain J."/>
            <person name="Rensing S.A."/>
            <person name="Rousvoal S."/>
            <person name="Samson G."/>
            <person name="Symeonidi A."/>
            <person name="Weissenbach J."/>
            <person name="Zambounis A."/>
            <person name="Wincker P."/>
            <person name="Boyen C."/>
        </authorList>
    </citation>
    <scope>NUCLEOTIDE SEQUENCE [LARGE SCALE GENOMIC DNA]</scope>
    <source>
        <strain evidence="3">cv. Stackhouse</strain>
    </source>
</reference>
<sequence>MDGICSPRRSHGDFESGHGETANVVEQKEDSLVRSGRSNGCGRGVARDGHCVCPIDYFGERCDRPRNFHCHFLRVIPAKCDIEASPMFDPRLDGDAPCISYSRGSDKPLLLGYKLSCTLNTLLNGPEKQAGTMLFKYVLQKDTLDDDNLFALSEIPEDEVLFRPFNWDRPFSDHNFSESVRVTKGMLLGTEAVRFSVPVADMLRASPGYSRGGRLFAEVRLLGKGGSRISTATDCWRCIGRAFVEIFP</sequence>
<protein>
    <recommendedName>
        <fullName evidence="4">EGF-like domain-containing protein</fullName>
    </recommendedName>
</protein>
<accession>R7QF00</accession>
<evidence type="ECO:0008006" key="4">
    <source>
        <dbReference type="Google" id="ProtNLM"/>
    </source>
</evidence>
<evidence type="ECO:0000313" key="2">
    <source>
        <dbReference type="EMBL" id="CDF36358.1"/>
    </source>
</evidence>
<dbReference type="Proteomes" id="UP000012073">
    <property type="component" value="Unassembled WGS sequence"/>
</dbReference>
<keyword evidence="3" id="KW-1185">Reference proteome</keyword>
<feature type="region of interest" description="Disordered" evidence="1">
    <location>
        <begin position="1"/>
        <end position="31"/>
    </location>
</feature>
<evidence type="ECO:0000256" key="1">
    <source>
        <dbReference type="SAM" id="MobiDB-lite"/>
    </source>
</evidence>
<evidence type="ECO:0000313" key="3">
    <source>
        <dbReference type="Proteomes" id="UP000012073"/>
    </source>
</evidence>
<dbReference type="KEGG" id="ccp:CHC_T00004685001"/>
<dbReference type="AlphaFoldDB" id="R7QF00"/>
<proteinExistence type="predicted"/>
<dbReference type="EMBL" id="HG001774">
    <property type="protein sequence ID" value="CDF36358.1"/>
    <property type="molecule type" value="Genomic_DNA"/>
</dbReference>
<gene>
    <name evidence="2" type="ORF">CHC_T00004685001</name>
</gene>
<dbReference type="Gramene" id="CDF36358">
    <property type="protein sequence ID" value="CDF36358"/>
    <property type="gene ID" value="CHC_T00004685001"/>
</dbReference>